<dbReference type="Gene3D" id="1.10.530.10">
    <property type="match status" value="1"/>
</dbReference>
<dbReference type="OrthoDB" id="8812843at2"/>
<organism evidence="1 2">
    <name type="scientific">Siccibacter turicensis</name>
    <dbReference type="NCBI Taxonomy" id="357233"/>
    <lineage>
        <taxon>Bacteria</taxon>
        <taxon>Pseudomonadati</taxon>
        <taxon>Pseudomonadota</taxon>
        <taxon>Gammaproteobacteria</taxon>
        <taxon>Enterobacterales</taxon>
        <taxon>Enterobacteriaceae</taxon>
        <taxon>Siccibacter</taxon>
    </lineage>
</organism>
<name>A0A2P8VFE1_9ENTR</name>
<dbReference type="EMBL" id="PYEP01000008">
    <property type="protein sequence ID" value="PSN06261.1"/>
    <property type="molecule type" value="Genomic_DNA"/>
</dbReference>
<sequence>MVNNPYCKVDAFGFPAFTGWDTLRYKLLPNSLLFLTGDYYLWAYKAAYLKYNNKAIVNAAREENIPVLLLAGVAIAEAGGAPDRFKSAVVLPFRQLIIDTFRQDNSASNATSVGLIAMQLRVAAEIIGLDPATLTLPQQHQLATCLMSNEFNIRVVAKHLKELVIFDNPGIKDTVHLTDEQIIIAASRYNRGIQRSHADFIASLHVEKGNSSREYTSYGRRIIEKRNSIMKIMGASQ</sequence>
<evidence type="ECO:0000313" key="1">
    <source>
        <dbReference type="EMBL" id="PSN06261.1"/>
    </source>
</evidence>
<protein>
    <submittedName>
        <fullName evidence="1">Uncharacterized protein</fullName>
    </submittedName>
</protein>
<accession>A0A2P8VFE1</accession>
<reference evidence="1 2" key="1">
    <citation type="submission" date="2018-03" db="EMBL/GenBank/DDBJ databases">
        <title>Draft genome sequence of the first documented clinical Siccibacter turicensis isolate in Austria.</title>
        <authorList>
            <person name="Lepuschitz S."/>
            <person name="Pekard-Amenitsch S."/>
            <person name="Haunold R."/>
            <person name="Schill S."/>
            <person name="Mach R."/>
            <person name="Allerberger F."/>
            <person name="Ruppitsch W."/>
            <person name="Forsythe S.J."/>
        </authorList>
    </citation>
    <scope>NUCLEOTIDE SEQUENCE [LARGE SCALE GENOMIC DNA]</scope>
    <source>
        <strain evidence="1 2">6100069499-17</strain>
    </source>
</reference>
<keyword evidence="2" id="KW-1185">Reference proteome</keyword>
<dbReference type="Proteomes" id="UP000240212">
    <property type="component" value="Unassembled WGS sequence"/>
</dbReference>
<dbReference type="AlphaFoldDB" id="A0A2P8VFE1"/>
<gene>
    <name evidence="1" type="ORF">C7G83_17130</name>
</gene>
<comment type="caution">
    <text evidence="1">The sequence shown here is derived from an EMBL/GenBank/DDBJ whole genome shotgun (WGS) entry which is preliminary data.</text>
</comment>
<evidence type="ECO:0000313" key="2">
    <source>
        <dbReference type="Proteomes" id="UP000240212"/>
    </source>
</evidence>
<proteinExistence type="predicted"/>
<dbReference type="RefSeq" id="WP_106878110.1">
    <property type="nucleotide sequence ID" value="NZ_PYEP01000008.1"/>
</dbReference>